<accession>A0A0R2G0V8</accession>
<reference evidence="1 2" key="1">
    <citation type="journal article" date="2015" name="Genome Announc.">
        <title>Expanding the biotechnology potential of lactobacilli through comparative genomics of 213 strains and associated genera.</title>
        <authorList>
            <person name="Sun Z."/>
            <person name="Harris H.M."/>
            <person name="McCann A."/>
            <person name="Guo C."/>
            <person name="Argimon S."/>
            <person name="Zhang W."/>
            <person name="Yang X."/>
            <person name="Jeffery I.B."/>
            <person name="Cooney J.C."/>
            <person name="Kagawa T.F."/>
            <person name="Liu W."/>
            <person name="Song Y."/>
            <person name="Salvetti E."/>
            <person name="Wrobel A."/>
            <person name="Rasinkangas P."/>
            <person name="Parkhill J."/>
            <person name="Rea M.C."/>
            <person name="O'Sullivan O."/>
            <person name="Ritari J."/>
            <person name="Douillard F.P."/>
            <person name="Paul Ross R."/>
            <person name="Yang R."/>
            <person name="Briner A.E."/>
            <person name="Felis G.E."/>
            <person name="de Vos W.M."/>
            <person name="Barrangou R."/>
            <person name="Klaenhammer T.R."/>
            <person name="Caufield P.W."/>
            <person name="Cui Y."/>
            <person name="Zhang H."/>
            <person name="O'Toole P.W."/>
        </authorList>
    </citation>
    <scope>NUCLEOTIDE SEQUENCE [LARGE SCALE GENOMIC DNA]</scope>
    <source>
        <strain evidence="1 2">ATCC 27304</strain>
    </source>
</reference>
<protein>
    <submittedName>
        <fullName evidence="1">Uncharacterized protein</fullName>
    </submittedName>
</protein>
<dbReference type="EMBL" id="JQAR01000005">
    <property type="protein sequence ID" value="KRN31084.1"/>
    <property type="molecule type" value="Genomic_DNA"/>
</dbReference>
<organism evidence="1 2">
    <name type="scientific">Liquorilactobacillus mali</name>
    <dbReference type="NCBI Taxonomy" id="1618"/>
    <lineage>
        <taxon>Bacteria</taxon>
        <taxon>Bacillati</taxon>
        <taxon>Bacillota</taxon>
        <taxon>Bacilli</taxon>
        <taxon>Lactobacillales</taxon>
        <taxon>Lactobacillaceae</taxon>
        <taxon>Liquorilactobacillus</taxon>
    </lineage>
</organism>
<sequence length="73" mass="8544">MINANFGDYDLVQVSENEFKKVFHSNVQGKNETFTILSKDLDAFKATVKEIEETEDSDTKFNDIDYIEREYLI</sequence>
<dbReference type="AlphaFoldDB" id="A0A0R2G0V8"/>
<name>A0A0R2G0V8_9LACO</name>
<comment type="caution">
    <text evidence="1">The sequence shown here is derived from an EMBL/GenBank/DDBJ whole genome shotgun (WGS) entry which is preliminary data.</text>
</comment>
<gene>
    <name evidence="1" type="ORF">IV36_GL001887</name>
</gene>
<dbReference type="PATRIC" id="fig|1618.3.peg.1925"/>
<proteinExistence type="predicted"/>
<evidence type="ECO:0000313" key="1">
    <source>
        <dbReference type="EMBL" id="KRN31084.1"/>
    </source>
</evidence>
<dbReference type="RefSeq" id="WP_056990828.1">
    <property type="nucleotide sequence ID" value="NZ_JQAR01000005.1"/>
</dbReference>
<dbReference type="Proteomes" id="UP000051727">
    <property type="component" value="Unassembled WGS sequence"/>
</dbReference>
<evidence type="ECO:0000313" key="2">
    <source>
        <dbReference type="Proteomes" id="UP000051727"/>
    </source>
</evidence>
<dbReference type="OrthoDB" id="9929760at2"/>